<dbReference type="SUPFAM" id="SSF102741">
    <property type="entry name" value="Obg GTP-binding protein C-terminal domain"/>
    <property type="match status" value="1"/>
</dbReference>
<sequence length="68" mass="7447">SHPSAHLFVITGEEALRRYSLINLSTDQGVAKLLSYLTEIGVDEELAKMGASDGDAVRIGEFEFEYVS</sequence>
<dbReference type="PROSITE" id="PS51881">
    <property type="entry name" value="OCT"/>
    <property type="match status" value="1"/>
</dbReference>
<reference evidence="3" key="1">
    <citation type="submission" date="2020-10" db="EMBL/GenBank/DDBJ databases">
        <authorList>
            <person name="Gilroy R."/>
        </authorList>
    </citation>
    <scope>NUCLEOTIDE SEQUENCE</scope>
    <source>
        <strain evidence="3">17113</strain>
    </source>
</reference>
<evidence type="ECO:0000259" key="2">
    <source>
        <dbReference type="PROSITE" id="PS51881"/>
    </source>
</evidence>
<dbReference type="Gene3D" id="3.30.300.350">
    <property type="entry name" value="GTP-binding protein OBG, C-terminal domain"/>
    <property type="match status" value="1"/>
</dbReference>
<dbReference type="NCBIfam" id="TIGR03595">
    <property type="entry name" value="Obg_CgtA_exten"/>
    <property type="match status" value="1"/>
</dbReference>
<dbReference type="Proteomes" id="UP000823634">
    <property type="component" value="Unassembled WGS sequence"/>
</dbReference>
<dbReference type="InterPro" id="IPR015349">
    <property type="entry name" value="OCT_dom"/>
</dbReference>
<reference evidence="3" key="2">
    <citation type="journal article" date="2021" name="PeerJ">
        <title>Extensive microbial diversity within the chicken gut microbiome revealed by metagenomics and culture.</title>
        <authorList>
            <person name="Gilroy R."/>
            <person name="Ravi A."/>
            <person name="Getino M."/>
            <person name="Pursley I."/>
            <person name="Horton D.L."/>
            <person name="Alikhan N.F."/>
            <person name="Baker D."/>
            <person name="Gharbi K."/>
            <person name="Hall N."/>
            <person name="Watson M."/>
            <person name="Adriaenssens E.M."/>
            <person name="Foster-Nyarko E."/>
            <person name="Jarju S."/>
            <person name="Secka A."/>
            <person name="Antonio M."/>
            <person name="Oren A."/>
            <person name="Chaudhuri R.R."/>
            <person name="La Ragione R."/>
            <person name="Hildebrand F."/>
            <person name="Pallen M.J."/>
        </authorList>
    </citation>
    <scope>NUCLEOTIDE SEQUENCE</scope>
    <source>
        <strain evidence="3">17113</strain>
    </source>
</reference>
<evidence type="ECO:0000313" key="3">
    <source>
        <dbReference type="EMBL" id="MBO8426333.1"/>
    </source>
</evidence>
<gene>
    <name evidence="3" type="primary">cgtA</name>
    <name evidence="3" type="ORF">IAC61_03315</name>
</gene>
<comment type="caution">
    <text evidence="3">The sequence shown here is derived from an EMBL/GenBank/DDBJ whole genome shotgun (WGS) entry which is preliminary data.</text>
</comment>
<keyword evidence="1" id="KW-0342">GTP-binding</keyword>
<evidence type="ECO:0000256" key="1">
    <source>
        <dbReference type="ARBA" id="ARBA00023134"/>
    </source>
</evidence>
<feature type="domain" description="OCT" evidence="2">
    <location>
        <begin position="1"/>
        <end position="68"/>
    </location>
</feature>
<accession>A0A9D9DES7</accession>
<dbReference type="AlphaFoldDB" id="A0A9D9DES7"/>
<keyword evidence="1" id="KW-0547">Nucleotide-binding</keyword>
<evidence type="ECO:0000313" key="4">
    <source>
        <dbReference type="Proteomes" id="UP000823634"/>
    </source>
</evidence>
<dbReference type="EMBL" id="JADINA010000021">
    <property type="protein sequence ID" value="MBO8426333.1"/>
    <property type="molecule type" value="Genomic_DNA"/>
</dbReference>
<protein>
    <submittedName>
        <fullName evidence="3">Obg family GTPase CgtA</fullName>
    </submittedName>
</protein>
<proteinExistence type="predicted"/>
<dbReference type="GO" id="GO:0005525">
    <property type="term" value="F:GTP binding"/>
    <property type="evidence" value="ECO:0007669"/>
    <property type="project" value="UniProtKB-KW"/>
</dbReference>
<dbReference type="InterPro" id="IPR036346">
    <property type="entry name" value="GTP-bd_prot_GTP1/OBG_C_sf"/>
</dbReference>
<dbReference type="Pfam" id="PF09269">
    <property type="entry name" value="DUF1967"/>
    <property type="match status" value="1"/>
</dbReference>
<organism evidence="3 4">
    <name type="scientific">Candidatus Alloenteromonas pullistercoris</name>
    <dbReference type="NCBI Taxonomy" id="2840785"/>
    <lineage>
        <taxon>Bacteria</taxon>
        <taxon>Bacillati</taxon>
        <taxon>Bacillota</taxon>
        <taxon>Bacillota incertae sedis</taxon>
        <taxon>Candidatus Alloenteromonas</taxon>
    </lineage>
</organism>
<feature type="non-terminal residue" evidence="3">
    <location>
        <position position="1"/>
    </location>
</feature>
<name>A0A9D9DES7_9FIRM</name>